<organism evidence="2 3">
    <name type="scientific">Candidatus Desulfosporosinus infrequens</name>
    <dbReference type="NCBI Taxonomy" id="2043169"/>
    <lineage>
        <taxon>Bacteria</taxon>
        <taxon>Bacillati</taxon>
        <taxon>Bacillota</taxon>
        <taxon>Clostridia</taxon>
        <taxon>Eubacteriales</taxon>
        <taxon>Desulfitobacteriaceae</taxon>
        <taxon>Desulfosporosinus</taxon>
    </lineage>
</organism>
<name>A0A2U3KTU5_9FIRM</name>
<protein>
    <submittedName>
        <fullName evidence="2">Uncharacterized protein</fullName>
    </submittedName>
</protein>
<reference evidence="3" key="1">
    <citation type="submission" date="2018-02" db="EMBL/GenBank/DDBJ databases">
        <authorList>
            <person name="Hausmann B."/>
        </authorList>
    </citation>
    <scope>NUCLEOTIDE SEQUENCE [LARGE SCALE GENOMIC DNA]</scope>
    <source>
        <strain evidence="3">Peat soil MAG SbF1</strain>
    </source>
</reference>
<dbReference type="EMBL" id="OMOF01000191">
    <property type="protein sequence ID" value="SPF42987.1"/>
    <property type="molecule type" value="Genomic_DNA"/>
</dbReference>
<evidence type="ECO:0000313" key="2">
    <source>
        <dbReference type="EMBL" id="SPF42987.1"/>
    </source>
</evidence>
<dbReference type="AntiFam" id="ANF00044">
    <property type="entry name" value="Antisense to RNaseP"/>
</dbReference>
<dbReference type="Proteomes" id="UP000238916">
    <property type="component" value="Unassembled WGS sequence"/>
</dbReference>
<dbReference type="AlphaFoldDB" id="A0A2U3KTU5"/>
<evidence type="ECO:0000313" key="3">
    <source>
        <dbReference type="Proteomes" id="UP000238916"/>
    </source>
</evidence>
<feature type="region of interest" description="Disordered" evidence="1">
    <location>
        <begin position="29"/>
        <end position="48"/>
    </location>
</feature>
<evidence type="ECO:0000256" key="1">
    <source>
        <dbReference type="SAM" id="MobiDB-lite"/>
    </source>
</evidence>
<proteinExistence type="predicted"/>
<gene>
    <name evidence="2" type="ORF">SBF1_2700007</name>
</gene>
<accession>A0A2U3KTU5</accession>
<sequence>MLQVGFTWPASRLTAGELLPRLSTLTNPEVSRRKPDAGLESTFLTSGL</sequence>